<dbReference type="PROSITE" id="PS00018">
    <property type="entry name" value="EF_HAND_1"/>
    <property type="match status" value="1"/>
</dbReference>
<sequence>MQGGRGFQQGSGRGRGCDLPQPAAGFQSAPPTKASKLLEGLLKFTGLYTVDYVDVLADILPSDSAEQEGICFYEFLIWARRLRDLMLQDLWKCFKEFDTSGSGRIQLDVAILIAERFGISMLTDAVDELLSGLGLKNDTTLDFDAMVQFMGAARAVHGFTRSENEELSAAFQKFNYHQTGELTQLQVLDLIRYLGNTTNVDEVNSLIKRVDFNKNGSMDLHEFLRLMRMMREQAAARGRSLGPAAGQAAPPAARRPVDAAWDIASKDGVENFSIVL</sequence>
<keyword evidence="9" id="KW-1185">Reference proteome</keyword>
<keyword evidence="2" id="KW-0479">Metal-binding</keyword>
<evidence type="ECO:0000313" key="9">
    <source>
        <dbReference type="Proteomes" id="UP001189429"/>
    </source>
</evidence>
<name>A0ABN9T344_9DINO</name>
<dbReference type="InterPro" id="IPR011992">
    <property type="entry name" value="EF-hand-dom_pair"/>
</dbReference>
<evidence type="ECO:0000259" key="7">
    <source>
        <dbReference type="PROSITE" id="PS50222"/>
    </source>
</evidence>
<dbReference type="Gene3D" id="1.10.238.10">
    <property type="entry name" value="EF-hand"/>
    <property type="match status" value="2"/>
</dbReference>
<dbReference type="Pfam" id="PF13499">
    <property type="entry name" value="EF-hand_7"/>
    <property type="match status" value="1"/>
</dbReference>
<dbReference type="SMART" id="SM00054">
    <property type="entry name" value="EFh"/>
    <property type="match status" value="2"/>
</dbReference>
<feature type="domain" description="EF-hand" evidence="7">
    <location>
        <begin position="198"/>
        <end position="233"/>
    </location>
</feature>
<evidence type="ECO:0000256" key="4">
    <source>
        <dbReference type="ARBA" id="ARBA00022837"/>
    </source>
</evidence>
<gene>
    <name evidence="8" type="ORF">PCOR1329_LOCUS35027</name>
</gene>
<accession>A0ABN9T344</accession>
<evidence type="ECO:0000313" key="8">
    <source>
        <dbReference type="EMBL" id="CAK0839335.1"/>
    </source>
</evidence>
<feature type="region of interest" description="Disordered" evidence="6">
    <location>
        <begin position="1"/>
        <end position="30"/>
    </location>
</feature>
<dbReference type="PROSITE" id="PS50222">
    <property type="entry name" value="EF_HAND_2"/>
    <property type="match status" value="2"/>
</dbReference>
<dbReference type="EMBL" id="CAUYUJ010014283">
    <property type="protein sequence ID" value="CAK0839335.1"/>
    <property type="molecule type" value="Genomic_DNA"/>
</dbReference>
<evidence type="ECO:0000256" key="1">
    <source>
        <dbReference type="ARBA" id="ARBA00020786"/>
    </source>
</evidence>
<keyword evidence="5" id="KW-0007">Acetylation</keyword>
<dbReference type="InterPro" id="IPR050230">
    <property type="entry name" value="CALM/Myosin/TropC-like"/>
</dbReference>
<dbReference type="PANTHER" id="PTHR23048">
    <property type="entry name" value="MYOSIN LIGHT CHAIN 1, 3"/>
    <property type="match status" value="1"/>
</dbReference>
<dbReference type="SUPFAM" id="SSF47473">
    <property type="entry name" value="EF-hand"/>
    <property type="match status" value="1"/>
</dbReference>
<organism evidence="8 9">
    <name type="scientific">Prorocentrum cordatum</name>
    <dbReference type="NCBI Taxonomy" id="2364126"/>
    <lineage>
        <taxon>Eukaryota</taxon>
        <taxon>Sar</taxon>
        <taxon>Alveolata</taxon>
        <taxon>Dinophyceae</taxon>
        <taxon>Prorocentrales</taxon>
        <taxon>Prorocentraceae</taxon>
        <taxon>Prorocentrum</taxon>
    </lineage>
</organism>
<evidence type="ECO:0000256" key="2">
    <source>
        <dbReference type="ARBA" id="ARBA00022723"/>
    </source>
</evidence>
<keyword evidence="3" id="KW-0677">Repeat</keyword>
<dbReference type="Proteomes" id="UP001189429">
    <property type="component" value="Unassembled WGS sequence"/>
</dbReference>
<reference evidence="8" key="1">
    <citation type="submission" date="2023-10" db="EMBL/GenBank/DDBJ databases">
        <authorList>
            <person name="Chen Y."/>
            <person name="Shah S."/>
            <person name="Dougan E. K."/>
            <person name="Thang M."/>
            <person name="Chan C."/>
        </authorList>
    </citation>
    <scope>NUCLEOTIDE SEQUENCE [LARGE SCALE GENOMIC DNA]</scope>
</reference>
<dbReference type="InterPro" id="IPR002048">
    <property type="entry name" value="EF_hand_dom"/>
</dbReference>
<proteinExistence type="predicted"/>
<evidence type="ECO:0000256" key="6">
    <source>
        <dbReference type="SAM" id="MobiDB-lite"/>
    </source>
</evidence>
<feature type="compositionally biased region" description="Gly residues" evidence="6">
    <location>
        <begin position="1"/>
        <end position="14"/>
    </location>
</feature>
<dbReference type="InterPro" id="IPR018247">
    <property type="entry name" value="EF_Hand_1_Ca_BS"/>
</dbReference>
<comment type="caution">
    <text evidence="8">The sequence shown here is derived from an EMBL/GenBank/DDBJ whole genome shotgun (WGS) entry which is preliminary data.</text>
</comment>
<feature type="domain" description="EF-hand" evidence="7">
    <location>
        <begin position="85"/>
        <end position="120"/>
    </location>
</feature>
<keyword evidence="4" id="KW-0106">Calcium</keyword>
<evidence type="ECO:0000256" key="3">
    <source>
        <dbReference type="ARBA" id="ARBA00022737"/>
    </source>
</evidence>
<evidence type="ECO:0000256" key="5">
    <source>
        <dbReference type="ARBA" id="ARBA00022990"/>
    </source>
</evidence>
<dbReference type="PANTHER" id="PTHR23048:SF0">
    <property type="entry name" value="CALMODULIN LIKE 3"/>
    <property type="match status" value="1"/>
</dbReference>
<protein>
    <recommendedName>
        <fullName evidence="1">Calmodulin</fullName>
    </recommendedName>
</protein>